<sequence length="76" mass="8661">MENLILSVVKPIVDFPDNVRVETKEEERHVIYKLITHEDDIGKVIGKNGRVAKSIRAVIYAAAGQKQQKKVYLEID</sequence>
<name>A0A0Q9XYH8_9BACI</name>
<comment type="subunit">
    <text evidence="3">Forms a complex with KhpB.</text>
</comment>
<keyword evidence="3" id="KW-0961">Cell wall biogenesis/degradation</keyword>
<dbReference type="InterPro" id="IPR020627">
    <property type="entry name" value="KhpA"/>
</dbReference>
<dbReference type="GO" id="GO:0071555">
    <property type="term" value="P:cell wall organization"/>
    <property type="evidence" value="ECO:0007669"/>
    <property type="project" value="UniProtKB-KW"/>
</dbReference>
<dbReference type="EMBL" id="LDJR01000037">
    <property type="protein sequence ID" value="OAK72577.1"/>
    <property type="molecule type" value="Genomic_DNA"/>
</dbReference>
<dbReference type="OrthoDB" id="9812389at2"/>
<dbReference type="GO" id="GO:0008360">
    <property type="term" value="P:regulation of cell shape"/>
    <property type="evidence" value="ECO:0007669"/>
    <property type="project" value="UniProtKB-KW"/>
</dbReference>
<keyword evidence="3" id="KW-0133">Cell shape</keyword>
<dbReference type="Pfam" id="PF13083">
    <property type="entry name" value="KH_KhpA-B"/>
    <property type="match status" value="1"/>
</dbReference>
<dbReference type="Proteomes" id="UP000077881">
    <property type="component" value="Unassembled WGS sequence"/>
</dbReference>
<keyword evidence="1 3" id="KW-0963">Cytoplasm</keyword>
<dbReference type="Proteomes" id="UP000053881">
    <property type="component" value="Unassembled WGS sequence"/>
</dbReference>
<dbReference type="PANTHER" id="PTHR34654">
    <property type="entry name" value="UPF0109 PROTEIN SCO5592"/>
    <property type="match status" value="1"/>
</dbReference>
<reference evidence="4 6" key="2">
    <citation type="submission" date="2015-06" db="EMBL/GenBank/DDBJ databases">
        <title>Genome sequencing project of Bacillus galactosidilyticus PL133.</title>
        <authorList>
            <person name="Gaiero J."/>
            <person name="Nicol R."/>
            <person name="Habash M."/>
        </authorList>
    </citation>
    <scope>NUCLEOTIDE SEQUENCE [LARGE SCALE GENOMIC DNA]</scope>
    <source>
        <strain evidence="4 6">PL133</strain>
    </source>
</reference>
<dbReference type="AlphaFoldDB" id="A0A0Q9XYH8"/>
<evidence type="ECO:0000313" key="6">
    <source>
        <dbReference type="Proteomes" id="UP000053881"/>
    </source>
</evidence>
<reference evidence="5 7" key="1">
    <citation type="submission" date="2015-05" db="EMBL/GenBank/DDBJ databases">
        <title>Comparison of genome.</title>
        <authorList>
            <person name="Zheng Z."/>
            <person name="Sun M."/>
        </authorList>
    </citation>
    <scope>NUCLEOTIDE SEQUENCE [LARGE SCALE GENOMIC DNA]</scope>
    <source>
        <strain evidence="5 7">G25-74</strain>
    </source>
</reference>
<dbReference type="HAMAP" id="MF_00088">
    <property type="entry name" value="KhpA"/>
    <property type="match status" value="1"/>
</dbReference>
<comment type="function">
    <text evidence="3">A probable RNA chaperone. Forms a complex with KhpB which binds to cellular RNA and controls its expression. Plays a role in peptidoglycan (PG) homeostasis and cell length regulation.</text>
</comment>
<proteinExistence type="inferred from homology"/>
<dbReference type="GO" id="GO:0003723">
    <property type="term" value="F:RNA binding"/>
    <property type="evidence" value="ECO:0007669"/>
    <property type="project" value="UniProtKB-UniRule"/>
</dbReference>
<evidence type="ECO:0000313" key="5">
    <source>
        <dbReference type="EMBL" id="OAK72577.1"/>
    </source>
</evidence>
<evidence type="ECO:0000313" key="4">
    <source>
        <dbReference type="EMBL" id="KRG09764.1"/>
    </source>
</evidence>
<keyword evidence="2 3" id="KW-0694">RNA-binding</keyword>
<evidence type="ECO:0000256" key="3">
    <source>
        <dbReference type="HAMAP-Rule" id="MF_00088"/>
    </source>
</evidence>
<dbReference type="InterPro" id="IPR015946">
    <property type="entry name" value="KH_dom-like_a/b"/>
</dbReference>
<dbReference type="PANTHER" id="PTHR34654:SF1">
    <property type="entry name" value="RNA-BINDING PROTEIN KHPA"/>
    <property type="match status" value="1"/>
</dbReference>
<dbReference type="CDD" id="cd22533">
    <property type="entry name" value="KH-II_YlqC-like"/>
    <property type="match status" value="1"/>
</dbReference>
<dbReference type="Gene3D" id="3.30.300.20">
    <property type="match status" value="1"/>
</dbReference>
<dbReference type="SUPFAM" id="SSF54814">
    <property type="entry name" value="Prokaryotic type KH domain (KH-domain type II)"/>
    <property type="match status" value="1"/>
</dbReference>
<comment type="similarity">
    <text evidence="3">Belongs to the KhpA RNA-binding protein family.</text>
</comment>
<dbReference type="RefSeq" id="WP_057986693.1">
    <property type="nucleotide sequence ID" value="NZ_JAGGKH010000002.1"/>
</dbReference>
<evidence type="ECO:0000256" key="1">
    <source>
        <dbReference type="ARBA" id="ARBA00022490"/>
    </source>
</evidence>
<comment type="caution">
    <text evidence="4">The sequence shown here is derived from an EMBL/GenBank/DDBJ whole genome shotgun (WGS) entry which is preliminary data.</text>
</comment>
<dbReference type="PATRIC" id="fig|217031.4.peg.7357"/>
<comment type="subcellular location">
    <subcellularLocation>
        <location evidence="3">Cytoplasm</location>
    </subcellularLocation>
</comment>
<dbReference type="EMBL" id="LGPB01000137">
    <property type="protein sequence ID" value="KRG09764.1"/>
    <property type="molecule type" value="Genomic_DNA"/>
</dbReference>
<accession>A0A0Q9XYH8</accession>
<evidence type="ECO:0000313" key="7">
    <source>
        <dbReference type="Proteomes" id="UP000077881"/>
    </source>
</evidence>
<organism evidence="4 6">
    <name type="scientific">Lederbergia galactosidilytica</name>
    <dbReference type="NCBI Taxonomy" id="217031"/>
    <lineage>
        <taxon>Bacteria</taxon>
        <taxon>Bacillati</taxon>
        <taxon>Bacillota</taxon>
        <taxon>Bacilli</taxon>
        <taxon>Bacillales</taxon>
        <taxon>Bacillaceae</taxon>
        <taxon>Lederbergia</taxon>
    </lineage>
</organism>
<gene>
    <name evidence="3" type="primary">khpA</name>
    <name evidence="5" type="ORF">ABB05_08305</name>
    <name evidence="4" type="ORF">ACA29_21650</name>
</gene>
<dbReference type="InterPro" id="IPR009019">
    <property type="entry name" value="KH_sf_prok-type"/>
</dbReference>
<dbReference type="GO" id="GO:0005737">
    <property type="term" value="C:cytoplasm"/>
    <property type="evidence" value="ECO:0007669"/>
    <property type="project" value="UniProtKB-SubCell"/>
</dbReference>
<keyword evidence="3" id="KW-0143">Chaperone</keyword>
<dbReference type="STRING" id="217031.ABB05_08305"/>
<keyword evidence="7" id="KW-1185">Reference proteome</keyword>
<protein>
    <recommendedName>
        <fullName evidence="3">RNA-binding protein KhpA</fullName>
    </recommendedName>
    <alternativeName>
        <fullName evidence="3">KH-domain protein A</fullName>
    </alternativeName>
</protein>
<evidence type="ECO:0000256" key="2">
    <source>
        <dbReference type="ARBA" id="ARBA00022884"/>
    </source>
</evidence>
<dbReference type="GO" id="GO:0009252">
    <property type="term" value="P:peptidoglycan biosynthetic process"/>
    <property type="evidence" value="ECO:0007669"/>
    <property type="project" value="UniProtKB-UniRule"/>
</dbReference>